<evidence type="ECO:0000256" key="3">
    <source>
        <dbReference type="ARBA" id="ARBA00004906"/>
    </source>
</evidence>
<dbReference type="EMBL" id="JAFEMO010000014">
    <property type="protein sequence ID" value="KAH7548080.1"/>
    <property type="molecule type" value="Genomic_DNA"/>
</dbReference>
<keyword evidence="10" id="KW-0862">Zinc</keyword>
<comment type="subcellular location">
    <subcellularLocation>
        <location evidence="2">Membrane</location>
        <topology evidence="2">Single-pass membrane protein</topology>
    </subcellularLocation>
</comment>
<keyword evidence="12" id="KW-0472">Membrane</keyword>
<protein>
    <recommendedName>
        <fullName evidence="4">RING-type E3 ubiquitin transferase</fullName>
        <ecNumber evidence="4">2.3.2.27</ecNumber>
    </recommendedName>
</protein>
<dbReference type="PROSITE" id="PS50089">
    <property type="entry name" value="ZF_RING_2"/>
    <property type="match status" value="1"/>
</dbReference>
<dbReference type="InterPro" id="IPR013083">
    <property type="entry name" value="Znf_RING/FYVE/PHD"/>
</dbReference>
<evidence type="ECO:0000256" key="9">
    <source>
        <dbReference type="ARBA" id="ARBA00022786"/>
    </source>
</evidence>
<dbReference type="SMART" id="SM00184">
    <property type="entry name" value="RING"/>
    <property type="match status" value="1"/>
</dbReference>
<evidence type="ECO:0000256" key="14">
    <source>
        <dbReference type="PROSITE-ProRule" id="PRU00175"/>
    </source>
</evidence>
<evidence type="ECO:0000256" key="5">
    <source>
        <dbReference type="ARBA" id="ARBA00022679"/>
    </source>
</evidence>
<sequence length="212" mass="23628">MAISKKTIIISPGGGDDTTTHVSVVHSYRCCCHNLWGAYSNGGQPLPRDPVAKLRELGLYINEVIPKYKFHRNVAGSVWDWTVSCATTSNVFPLVLPSESSSCSTCMNNNVGFALMNSTISSALFERDLSISFAHGPPVHHDDEHDSTDCSMCLREFEDGEDVRVLPKCEHQFHVRCIDWWLCSQSTCPICGENTPVVHTTSFMVDLRHFSF</sequence>
<feature type="domain" description="RING-type" evidence="15">
    <location>
        <begin position="150"/>
        <end position="191"/>
    </location>
</feature>
<keyword evidence="17" id="KW-1185">Reference proteome</keyword>
<evidence type="ECO:0000256" key="1">
    <source>
        <dbReference type="ARBA" id="ARBA00000900"/>
    </source>
</evidence>
<dbReference type="Pfam" id="PF13639">
    <property type="entry name" value="zf-RING_2"/>
    <property type="match status" value="1"/>
</dbReference>
<comment type="caution">
    <text evidence="16">The sequence shown here is derived from an EMBL/GenBank/DDBJ whole genome shotgun (WGS) entry which is preliminary data.</text>
</comment>
<keyword evidence="11" id="KW-1133">Transmembrane helix</keyword>
<dbReference type="SUPFAM" id="SSF57850">
    <property type="entry name" value="RING/U-box"/>
    <property type="match status" value="1"/>
</dbReference>
<comment type="similarity">
    <text evidence="13">Belongs to the RING-type zinc finger family. ATL subfamily.</text>
</comment>
<evidence type="ECO:0000256" key="8">
    <source>
        <dbReference type="ARBA" id="ARBA00022771"/>
    </source>
</evidence>
<comment type="pathway">
    <text evidence="3">Protein modification; protein ubiquitination.</text>
</comment>
<proteinExistence type="inferred from homology"/>
<keyword evidence="5" id="KW-0808">Transferase</keyword>
<keyword evidence="9" id="KW-0833">Ubl conjugation pathway</keyword>
<dbReference type="PANTHER" id="PTHR46913">
    <property type="entry name" value="RING-H2 FINGER PROTEIN ATL16"/>
    <property type="match status" value="1"/>
</dbReference>
<dbReference type="Gene3D" id="3.30.40.10">
    <property type="entry name" value="Zinc/RING finger domain, C3HC4 (zinc finger)"/>
    <property type="match status" value="1"/>
</dbReference>
<name>A0ABQ8H488_9ROSI</name>
<comment type="catalytic activity">
    <reaction evidence="1">
        <text>S-ubiquitinyl-[E2 ubiquitin-conjugating enzyme]-L-cysteine + [acceptor protein]-L-lysine = [E2 ubiquitin-conjugating enzyme]-L-cysteine + N(6)-ubiquitinyl-[acceptor protein]-L-lysine.</text>
        <dbReference type="EC" id="2.3.2.27"/>
    </reaction>
</comment>
<evidence type="ECO:0000256" key="2">
    <source>
        <dbReference type="ARBA" id="ARBA00004167"/>
    </source>
</evidence>
<gene>
    <name evidence="16" type="ORF">JRO89_XS14G0063800</name>
</gene>
<evidence type="ECO:0000256" key="12">
    <source>
        <dbReference type="ARBA" id="ARBA00023136"/>
    </source>
</evidence>
<evidence type="ECO:0000256" key="13">
    <source>
        <dbReference type="ARBA" id="ARBA00024209"/>
    </source>
</evidence>
<evidence type="ECO:0000256" key="11">
    <source>
        <dbReference type="ARBA" id="ARBA00022989"/>
    </source>
</evidence>
<dbReference type="InterPro" id="IPR001841">
    <property type="entry name" value="Znf_RING"/>
</dbReference>
<keyword evidence="7" id="KW-0479">Metal-binding</keyword>
<keyword evidence="6" id="KW-0812">Transmembrane</keyword>
<evidence type="ECO:0000313" key="16">
    <source>
        <dbReference type="EMBL" id="KAH7548080.1"/>
    </source>
</evidence>
<evidence type="ECO:0000313" key="17">
    <source>
        <dbReference type="Proteomes" id="UP000827721"/>
    </source>
</evidence>
<evidence type="ECO:0000256" key="4">
    <source>
        <dbReference type="ARBA" id="ARBA00012483"/>
    </source>
</evidence>
<dbReference type="Proteomes" id="UP000827721">
    <property type="component" value="Unassembled WGS sequence"/>
</dbReference>
<evidence type="ECO:0000256" key="6">
    <source>
        <dbReference type="ARBA" id="ARBA00022692"/>
    </source>
</evidence>
<reference evidence="16 17" key="1">
    <citation type="submission" date="2021-02" db="EMBL/GenBank/DDBJ databases">
        <title>Plant Genome Project.</title>
        <authorList>
            <person name="Zhang R.-G."/>
        </authorList>
    </citation>
    <scope>NUCLEOTIDE SEQUENCE [LARGE SCALE GENOMIC DNA]</scope>
    <source>
        <tissue evidence="16">Leaves</tissue>
    </source>
</reference>
<dbReference type="EC" id="2.3.2.27" evidence="4"/>
<organism evidence="16 17">
    <name type="scientific">Xanthoceras sorbifolium</name>
    <dbReference type="NCBI Taxonomy" id="99658"/>
    <lineage>
        <taxon>Eukaryota</taxon>
        <taxon>Viridiplantae</taxon>
        <taxon>Streptophyta</taxon>
        <taxon>Embryophyta</taxon>
        <taxon>Tracheophyta</taxon>
        <taxon>Spermatophyta</taxon>
        <taxon>Magnoliopsida</taxon>
        <taxon>eudicotyledons</taxon>
        <taxon>Gunneridae</taxon>
        <taxon>Pentapetalae</taxon>
        <taxon>rosids</taxon>
        <taxon>malvids</taxon>
        <taxon>Sapindales</taxon>
        <taxon>Sapindaceae</taxon>
        <taxon>Xanthoceroideae</taxon>
        <taxon>Xanthoceras</taxon>
    </lineage>
</organism>
<keyword evidence="8 14" id="KW-0863">Zinc-finger</keyword>
<evidence type="ECO:0000259" key="15">
    <source>
        <dbReference type="PROSITE" id="PS50089"/>
    </source>
</evidence>
<dbReference type="PANTHER" id="PTHR46913:SF1">
    <property type="entry name" value="RING-H2 FINGER PROTEIN ATL16"/>
    <property type="match status" value="1"/>
</dbReference>
<accession>A0ABQ8H488</accession>
<dbReference type="InterPro" id="IPR044600">
    <property type="entry name" value="ATL1/ATL16-like"/>
</dbReference>
<evidence type="ECO:0000256" key="10">
    <source>
        <dbReference type="ARBA" id="ARBA00022833"/>
    </source>
</evidence>
<evidence type="ECO:0000256" key="7">
    <source>
        <dbReference type="ARBA" id="ARBA00022723"/>
    </source>
</evidence>